<keyword evidence="1" id="KW-0812">Transmembrane</keyword>
<feature type="transmembrane region" description="Helical" evidence="1">
    <location>
        <begin position="27"/>
        <end position="47"/>
    </location>
</feature>
<keyword evidence="1" id="KW-0472">Membrane</keyword>
<protein>
    <submittedName>
        <fullName evidence="2">Uncharacterized protein</fullName>
    </submittedName>
</protein>
<reference evidence="2" key="1">
    <citation type="journal article" date="2015" name="Nature">
        <title>Complex archaea that bridge the gap between prokaryotes and eukaryotes.</title>
        <authorList>
            <person name="Spang A."/>
            <person name="Saw J.H."/>
            <person name="Jorgensen S.L."/>
            <person name="Zaremba-Niedzwiedzka K."/>
            <person name="Martijn J."/>
            <person name="Lind A.E."/>
            <person name="van Eijk R."/>
            <person name="Schleper C."/>
            <person name="Guy L."/>
            <person name="Ettema T.J."/>
        </authorList>
    </citation>
    <scope>NUCLEOTIDE SEQUENCE</scope>
</reference>
<dbReference type="Gene3D" id="2.60.120.260">
    <property type="entry name" value="Galactose-binding domain-like"/>
    <property type="match status" value="1"/>
</dbReference>
<organism evidence="2">
    <name type="scientific">marine sediment metagenome</name>
    <dbReference type="NCBI Taxonomy" id="412755"/>
    <lineage>
        <taxon>unclassified sequences</taxon>
        <taxon>metagenomes</taxon>
        <taxon>ecological metagenomes</taxon>
    </lineage>
</organism>
<accession>A0A0F9RTD2</accession>
<evidence type="ECO:0000313" key="2">
    <source>
        <dbReference type="EMBL" id="KKN20493.1"/>
    </source>
</evidence>
<gene>
    <name evidence="2" type="ORF">LCGC14_0935040</name>
</gene>
<proteinExistence type="predicted"/>
<keyword evidence="1" id="KW-1133">Transmembrane helix</keyword>
<feature type="transmembrane region" description="Helical" evidence="1">
    <location>
        <begin position="973"/>
        <end position="994"/>
    </location>
</feature>
<comment type="caution">
    <text evidence="2">The sequence shown here is derived from an EMBL/GenBank/DDBJ whole genome shotgun (WGS) entry which is preliminary data.</text>
</comment>
<dbReference type="EMBL" id="LAZR01003237">
    <property type="protein sequence ID" value="KKN20493.1"/>
    <property type="molecule type" value="Genomic_DNA"/>
</dbReference>
<sequence>MYNHNKSSSNQMKHHSQHSLGKKKKELIILISLTGLLFFINVSNVSYKSNSNVEFISEQSIDPISDLLKIAAQEPNGKPLLVSQYANITESYTGSNLPTNVSFILQKDWISKNINISFEGVSQKKNIVKNGTFDSDYHGWTYKTNDPAEFEGSNQTGTGSVQIKYLGGAKNKDDYAYFEQNISLQEELTSGKLALLSLDYFCKRNRPTNFTAYLAIIIGNVETNITYDFPTAIQEDSWETLTLVYNPVASNQILPGNVTVRAGIYTVEATSVGQWGTFDIDNIQFDLWTKPNQMNIVRIKDVEFNSNYTYINTTYGKGYYYNATERTLPGTGNIEFTISQNIIGIDDFDIAIITITANLMKRINSSMNGLDGSLFTPGTPITWRTNLVITIPNDYKNNRAEITKPPDWNITQILDGYDVNRIQDCTGTNPGSVKFSIPNGIFDQGLWEIEVTSSNYIANGSLFVWNETAYIEESSITMGSSYRINVGLNDSLIGELTDTQINFTIEYPNGTIFYQNTSIPYSIEMNFGTYDVGKNMTIGTYQVILLWTNNQSYSSRDKVGFLQFGFDVWHHTNLTAVKSYEEKVSGEPFLMKVEFFDDDSNIFIDFATVTYNSTFGTSGTMVYFGSGVYVIDMDISGLPLGNHYFSFNASKIHYENQSIRNLIQLKIINQTLALEIPQTVINVDAYSYAILLLKVKGASSGTLLPGGANITTDWHKEYWVTDHLNGTATLNFSTNHVPDGGIIETFTVTVFANKTNFGSTSAFISITVHPLSTDINVNASTIDVKLNTNFILKLNYSDDETDQIISEAILNVSWGSSYNILSNDNNYIINFSTFDLSLGSYTLFFQLSHPGYETAFANVYVNVLPLEIDVETIALNGTLDVFAGGSSVIRILLTEESSGNTIDNANVTFSWRFRLFGELEYVGNGIYELILNIPESAEGAYTLNIIIITDDPELKNRNFPLNIYVLRGTPTNFLFIGIVIALLSVVGVLATLSLRSYVIIPRKRKNEQIFQNTIQVFKDVKNIQAVMFIQKLSGVPFFNKDYTTFDSGDNSLLSGFIQAITIFGEKMINGETSDQKRKHKAIYSKHIIELNFKYFHLLICDYQSVRSLLILKEHSSDRLKRQFYLLSVEIDAKLGDKIEKFSGDLTGFETKINILLDKFLSLYYSEPFKLVDSASYMQYLKKSRELQSIDVRILNVIIARTKFEKEFTLNKIVEETNEKNIDLIYGSLLNLIGRNIIVPIHYKKGDSHPLLGGLK</sequence>
<dbReference type="AlphaFoldDB" id="A0A0F9RTD2"/>
<name>A0A0F9RTD2_9ZZZZ</name>
<evidence type="ECO:0000256" key="1">
    <source>
        <dbReference type="SAM" id="Phobius"/>
    </source>
</evidence>